<dbReference type="EMBL" id="JH993086">
    <property type="protein sequence ID" value="EKX35696.1"/>
    <property type="molecule type" value="Genomic_DNA"/>
</dbReference>
<dbReference type="GeneID" id="17292429"/>
<evidence type="ECO:0000256" key="1">
    <source>
        <dbReference type="SAM" id="SignalP"/>
    </source>
</evidence>
<dbReference type="AlphaFoldDB" id="L1IHG7"/>
<keyword evidence="4" id="KW-1185">Reference proteome</keyword>
<reference evidence="2 4" key="1">
    <citation type="journal article" date="2012" name="Nature">
        <title>Algal genomes reveal evolutionary mosaicism and the fate of nucleomorphs.</title>
        <authorList>
            <consortium name="DOE Joint Genome Institute"/>
            <person name="Curtis B.A."/>
            <person name="Tanifuji G."/>
            <person name="Burki F."/>
            <person name="Gruber A."/>
            <person name="Irimia M."/>
            <person name="Maruyama S."/>
            <person name="Arias M.C."/>
            <person name="Ball S.G."/>
            <person name="Gile G.H."/>
            <person name="Hirakawa Y."/>
            <person name="Hopkins J.F."/>
            <person name="Kuo A."/>
            <person name="Rensing S.A."/>
            <person name="Schmutz J."/>
            <person name="Symeonidi A."/>
            <person name="Elias M."/>
            <person name="Eveleigh R.J."/>
            <person name="Herman E.K."/>
            <person name="Klute M.J."/>
            <person name="Nakayama T."/>
            <person name="Obornik M."/>
            <person name="Reyes-Prieto A."/>
            <person name="Armbrust E.V."/>
            <person name="Aves S.J."/>
            <person name="Beiko R.G."/>
            <person name="Coutinho P."/>
            <person name="Dacks J.B."/>
            <person name="Durnford D.G."/>
            <person name="Fast N.M."/>
            <person name="Green B.R."/>
            <person name="Grisdale C.J."/>
            <person name="Hempel F."/>
            <person name="Henrissat B."/>
            <person name="Hoppner M.P."/>
            <person name="Ishida K."/>
            <person name="Kim E."/>
            <person name="Koreny L."/>
            <person name="Kroth P.G."/>
            <person name="Liu Y."/>
            <person name="Malik S.B."/>
            <person name="Maier U.G."/>
            <person name="McRose D."/>
            <person name="Mock T."/>
            <person name="Neilson J.A."/>
            <person name="Onodera N.T."/>
            <person name="Poole A.M."/>
            <person name="Pritham E.J."/>
            <person name="Richards T.A."/>
            <person name="Rocap G."/>
            <person name="Roy S.W."/>
            <person name="Sarai C."/>
            <person name="Schaack S."/>
            <person name="Shirato S."/>
            <person name="Slamovits C.H."/>
            <person name="Spencer D.F."/>
            <person name="Suzuki S."/>
            <person name="Worden A.Z."/>
            <person name="Zauner S."/>
            <person name="Barry K."/>
            <person name="Bell C."/>
            <person name="Bharti A.K."/>
            <person name="Crow J.A."/>
            <person name="Grimwood J."/>
            <person name="Kramer R."/>
            <person name="Lindquist E."/>
            <person name="Lucas S."/>
            <person name="Salamov A."/>
            <person name="McFadden G.I."/>
            <person name="Lane C.E."/>
            <person name="Keeling P.J."/>
            <person name="Gray M.W."/>
            <person name="Grigoriev I.V."/>
            <person name="Archibald J.M."/>
        </authorList>
    </citation>
    <scope>NUCLEOTIDE SEQUENCE</scope>
    <source>
        <strain evidence="2 4">CCMP2712</strain>
    </source>
</reference>
<organism evidence="2">
    <name type="scientific">Guillardia theta (strain CCMP2712)</name>
    <name type="common">Cryptophyte</name>
    <dbReference type="NCBI Taxonomy" id="905079"/>
    <lineage>
        <taxon>Eukaryota</taxon>
        <taxon>Cryptophyceae</taxon>
        <taxon>Pyrenomonadales</taxon>
        <taxon>Geminigeraceae</taxon>
        <taxon>Guillardia</taxon>
    </lineage>
</organism>
<dbReference type="Proteomes" id="UP000011087">
    <property type="component" value="Unassembled WGS sequence"/>
</dbReference>
<sequence>MCSFVHLPCLLPFMSFWLLSRKQAHPSPPSHLMANAARDRAKGSVSTPLVLARR</sequence>
<dbReference type="HOGENOM" id="CLU_3054410_0_0_1"/>
<gene>
    <name evidence="2" type="ORF">GUITHDRAFT_155422</name>
</gene>
<evidence type="ECO:0000313" key="2">
    <source>
        <dbReference type="EMBL" id="EKX35696.1"/>
    </source>
</evidence>
<accession>L1IHG7</accession>
<reference evidence="4" key="2">
    <citation type="submission" date="2012-11" db="EMBL/GenBank/DDBJ databases">
        <authorList>
            <person name="Kuo A."/>
            <person name="Curtis B.A."/>
            <person name="Tanifuji G."/>
            <person name="Burki F."/>
            <person name="Gruber A."/>
            <person name="Irimia M."/>
            <person name="Maruyama S."/>
            <person name="Arias M.C."/>
            <person name="Ball S.G."/>
            <person name="Gile G.H."/>
            <person name="Hirakawa Y."/>
            <person name="Hopkins J.F."/>
            <person name="Rensing S.A."/>
            <person name="Schmutz J."/>
            <person name="Symeonidi A."/>
            <person name="Elias M."/>
            <person name="Eveleigh R.J."/>
            <person name="Herman E.K."/>
            <person name="Klute M.J."/>
            <person name="Nakayama T."/>
            <person name="Obornik M."/>
            <person name="Reyes-Prieto A."/>
            <person name="Armbrust E.V."/>
            <person name="Aves S.J."/>
            <person name="Beiko R.G."/>
            <person name="Coutinho P."/>
            <person name="Dacks J.B."/>
            <person name="Durnford D.G."/>
            <person name="Fast N.M."/>
            <person name="Green B.R."/>
            <person name="Grisdale C."/>
            <person name="Hempe F."/>
            <person name="Henrissat B."/>
            <person name="Hoppner M.P."/>
            <person name="Ishida K.-I."/>
            <person name="Kim E."/>
            <person name="Koreny L."/>
            <person name="Kroth P.G."/>
            <person name="Liu Y."/>
            <person name="Malik S.-B."/>
            <person name="Maier U.G."/>
            <person name="McRose D."/>
            <person name="Mock T."/>
            <person name="Neilson J.A."/>
            <person name="Onodera N.T."/>
            <person name="Poole A.M."/>
            <person name="Pritham E.J."/>
            <person name="Richards T.A."/>
            <person name="Rocap G."/>
            <person name="Roy S.W."/>
            <person name="Sarai C."/>
            <person name="Schaack S."/>
            <person name="Shirato S."/>
            <person name="Slamovits C.H."/>
            <person name="Spencer D.F."/>
            <person name="Suzuki S."/>
            <person name="Worden A.Z."/>
            <person name="Zauner S."/>
            <person name="Barry K."/>
            <person name="Bell C."/>
            <person name="Bharti A.K."/>
            <person name="Crow J.A."/>
            <person name="Grimwood J."/>
            <person name="Kramer R."/>
            <person name="Lindquist E."/>
            <person name="Lucas S."/>
            <person name="Salamov A."/>
            <person name="McFadden G.I."/>
            <person name="Lane C.E."/>
            <person name="Keeling P.J."/>
            <person name="Gray M.W."/>
            <person name="Grigoriev I.V."/>
            <person name="Archibald J.M."/>
        </authorList>
    </citation>
    <scope>NUCLEOTIDE SEQUENCE</scope>
    <source>
        <strain evidence="4">CCMP2712</strain>
    </source>
</reference>
<dbReference type="RefSeq" id="XP_005822676.1">
    <property type="nucleotide sequence ID" value="XM_005822619.1"/>
</dbReference>
<name>L1IHG7_GUITC</name>
<protein>
    <submittedName>
        <fullName evidence="2 3">Uncharacterized protein</fullName>
    </submittedName>
</protein>
<keyword evidence="1" id="KW-0732">Signal</keyword>
<dbReference type="PaxDb" id="55529-EKX35696"/>
<proteinExistence type="predicted"/>
<reference evidence="3" key="3">
    <citation type="submission" date="2015-06" db="UniProtKB">
        <authorList>
            <consortium name="EnsemblProtists"/>
        </authorList>
    </citation>
    <scope>IDENTIFICATION</scope>
</reference>
<feature type="chain" id="PRO_5008770052" evidence="1">
    <location>
        <begin position="25"/>
        <end position="54"/>
    </location>
</feature>
<feature type="signal peptide" evidence="1">
    <location>
        <begin position="1"/>
        <end position="24"/>
    </location>
</feature>
<dbReference type="KEGG" id="gtt:GUITHDRAFT_155422"/>
<evidence type="ECO:0000313" key="4">
    <source>
        <dbReference type="Proteomes" id="UP000011087"/>
    </source>
</evidence>
<dbReference type="EnsemblProtists" id="EKX35696">
    <property type="protein sequence ID" value="EKX35696"/>
    <property type="gene ID" value="GUITHDRAFT_155422"/>
</dbReference>
<evidence type="ECO:0000313" key="3">
    <source>
        <dbReference type="EnsemblProtists" id="EKX35696"/>
    </source>
</evidence>